<name>A0A371EEN8_MUCPR</name>
<dbReference type="InterPro" id="IPR053134">
    <property type="entry name" value="RNA-dir_DNA_polymerase"/>
</dbReference>
<reference evidence="1" key="1">
    <citation type="submission" date="2018-05" db="EMBL/GenBank/DDBJ databases">
        <title>Draft genome of Mucuna pruriens seed.</title>
        <authorList>
            <person name="Nnadi N.E."/>
            <person name="Vos R."/>
            <person name="Hasami M.H."/>
            <person name="Devisetty U.K."/>
            <person name="Aguiy J.C."/>
        </authorList>
    </citation>
    <scope>NUCLEOTIDE SEQUENCE [LARGE SCALE GENOMIC DNA]</scope>
    <source>
        <strain evidence="1">JCA_2017</strain>
    </source>
</reference>
<protein>
    <submittedName>
        <fullName evidence="1">Retrovirus-related Pol polyprotein from transposon 17.6</fullName>
    </submittedName>
</protein>
<proteinExistence type="predicted"/>
<dbReference type="Proteomes" id="UP000257109">
    <property type="component" value="Unassembled WGS sequence"/>
</dbReference>
<organism evidence="1 2">
    <name type="scientific">Mucuna pruriens</name>
    <name type="common">Velvet bean</name>
    <name type="synonym">Dolichos pruriens</name>
    <dbReference type="NCBI Taxonomy" id="157652"/>
    <lineage>
        <taxon>Eukaryota</taxon>
        <taxon>Viridiplantae</taxon>
        <taxon>Streptophyta</taxon>
        <taxon>Embryophyta</taxon>
        <taxon>Tracheophyta</taxon>
        <taxon>Spermatophyta</taxon>
        <taxon>Magnoliopsida</taxon>
        <taxon>eudicotyledons</taxon>
        <taxon>Gunneridae</taxon>
        <taxon>Pentapetalae</taxon>
        <taxon>rosids</taxon>
        <taxon>fabids</taxon>
        <taxon>Fabales</taxon>
        <taxon>Fabaceae</taxon>
        <taxon>Papilionoideae</taxon>
        <taxon>50 kb inversion clade</taxon>
        <taxon>NPAAA clade</taxon>
        <taxon>indigoferoid/millettioid clade</taxon>
        <taxon>Phaseoleae</taxon>
        <taxon>Mucuna</taxon>
    </lineage>
</organism>
<dbReference type="SUPFAM" id="SSF56672">
    <property type="entry name" value="DNA/RNA polymerases"/>
    <property type="match status" value="1"/>
</dbReference>
<dbReference type="EMBL" id="QJKJ01014355">
    <property type="protein sequence ID" value="RDX64497.1"/>
    <property type="molecule type" value="Genomic_DNA"/>
</dbReference>
<dbReference type="InterPro" id="IPR043502">
    <property type="entry name" value="DNA/RNA_pol_sf"/>
</dbReference>
<sequence length="162" mass="18314">MKLLAAGIVYPISDMCINYRKLNQATRKDHFPLPFIDQVICIFILHRHINIGPPSLAYLTSLPTLGGHLACAKPQAPSRESCMEVFIDDFTVYDLSFDACLESLSRLLNRCVEANIVLNFEKCHFMVTKGLVLGHNRGIEVGFYRRFIQNFSAIVLPLSKLL</sequence>
<dbReference type="Gene3D" id="3.30.70.270">
    <property type="match status" value="1"/>
</dbReference>
<evidence type="ECO:0000313" key="2">
    <source>
        <dbReference type="Proteomes" id="UP000257109"/>
    </source>
</evidence>
<accession>A0A371EEN8</accession>
<feature type="non-terminal residue" evidence="1">
    <location>
        <position position="162"/>
    </location>
</feature>
<comment type="caution">
    <text evidence="1">The sequence shown here is derived from an EMBL/GenBank/DDBJ whole genome shotgun (WGS) entry which is preliminary data.</text>
</comment>
<keyword evidence="2" id="KW-1185">Reference proteome</keyword>
<gene>
    <name evidence="1" type="primary">pol</name>
    <name evidence="1" type="ORF">CR513_56946</name>
</gene>
<dbReference type="InterPro" id="IPR043128">
    <property type="entry name" value="Rev_trsase/Diguanyl_cyclase"/>
</dbReference>
<dbReference type="AlphaFoldDB" id="A0A371EEN8"/>
<evidence type="ECO:0000313" key="1">
    <source>
        <dbReference type="EMBL" id="RDX64497.1"/>
    </source>
</evidence>
<dbReference type="PANTHER" id="PTHR24559">
    <property type="entry name" value="TRANSPOSON TY3-I GAG-POL POLYPROTEIN"/>
    <property type="match status" value="1"/>
</dbReference>
<feature type="non-terminal residue" evidence="1">
    <location>
        <position position="1"/>
    </location>
</feature>
<dbReference type="PANTHER" id="PTHR24559:SF444">
    <property type="entry name" value="REVERSE TRANSCRIPTASE DOMAIN-CONTAINING PROTEIN"/>
    <property type="match status" value="1"/>
</dbReference>